<reference evidence="2" key="1">
    <citation type="journal article" date="2017" name="Nat. Ecol. Evol.">
        <title>Genome expansion and lineage-specific genetic innovations in the forest pathogenic fungi Armillaria.</title>
        <authorList>
            <person name="Sipos G."/>
            <person name="Prasanna A.N."/>
            <person name="Walter M.C."/>
            <person name="O'Connor E."/>
            <person name="Balint B."/>
            <person name="Krizsan K."/>
            <person name="Kiss B."/>
            <person name="Hess J."/>
            <person name="Varga T."/>
            <person name="Slot J."/>
            <person name="Riley R."/>
            <person name="Boka B."/>
            <person name="Rigling D."/>
            <person name="Barry K."/>
            <person name="Lee J."/>
            <person name="Mihaltcheva S."/>
            <person name="LaButti K."/>
            <person name="Lipzen A."/>
            <person name="Waldron R."/>
            <person name="Moloney N.M."/>
            <person name="Sperisen C."/>
            <person name="Kredics L."/>
            <person name="Vagvoelgyi C."/>
            <person name="Patrignani A."/>
            <person name="Fitzpatrick D."/>
            <person name="Nagy I."/>
            <person name="Doyle S."/>
            <person name="Anderson J.B."/>
            <person name="Grigoriev I.V."/>
            <person name="Gueldener U."/>
            <person name="Muensterkoetter M."/>
            <person name="Nagy L.G."/>
        </authorList>
    </citation>
    <scope>NUCLEOTIDE SEQUENCE [LARGE SCALE GENOMIC DNA]</scope>
    <source>
        <strain evidence="2">C18/9</strain>
    </source>
</reference>
<evidence type="ECO:0000313" key="1">
    <source>
        <dbReference type="EMBL" id="SJL10239.1"/>
    </source>
</evidence>
<dbReference type="EMBL" id="FUEG01000012">
    <property type="protein sequence ID" value="SJL10239.1"/>
    <property type="molecule type" value="Genomic_DNA"/>
</dbReference>
<organism evidence="1 2">
    <name type="scientific">Armillaria ostoyae</name>
    <name type="common">Armillaria root rot fungus</name>
    <dbReference type="NCBI Taxonomy" id="47428"/>
    <lineage>
        <taxon>Eukaryota</taxon>
        <taxon>Fungi</taxon>
        <taxon>Dikarya</taxon>
        <taxon>Basidiomycota</taxon>
        <taxon>Agaricomycotina</taxon>
        <taxon>Agaricomycetes</taxon>
        <taxon>Agaricomycetidae</taxon>
        <taxon>Agaricales</taxon>
        <taxon>Marasmiineae</taxon>
        <taxon>Physalacriaceae</taxon>
        <taxon>Armillaria</taxon>
    </lineage>
</organism>
<dbReference type="Proteomes" id="UP000219338">
    <property type="component" value="Unassembled WGS sequence"/>
</dbReference>
<gene>
    <name evidence="1" type="ORF">ARMOST_13623</name>
</gene>
<dbReference type="OrthoDB" id="10562560at2759"/>
<protein>
    <submittedName>
        <fullName evidence="1">Uncharacterized protein</fullName>
    </submittedName>
</protein>
<proteinExistence type="predicted"/>
<sequence>MQDKSSSLAWAEQEVHSRGTPSATIALEFGPFQQAPDGPEFVYPNSGDTSTWTTLGVWFAQTTGYQDNFGGRKWGKAWEEHRATTLFIMDNIKKHESLTCILLSSFRMS</sequence>
<name>A0A284RN96_ARMOS</name>
<keyword evidence="2" id="KW-1185">Reference proteome</keyword>
<evidence type="ECO:0000313" key="2">
    <source>
        <dbReference type="Proteomes" id="UP000219338"/>
    </source>
</evidence>
<accession>A0A284RN96</accession>
<dbReference type="AlphaFoldDB" id="A0A284RN96"/>